<organism evidence="1 2">
    <name type="scientific">Eumeta variegata</name>
    <name type="common">Bagworm moth</name>
    <name type="synonym">Eumeta japonica</name>
    <dbReference type="NCBI Taxonomy" id="151549"/>
    <lineage>
        <taxon>Eukaryota</taxon>
        <taxon>Metazoa</taxon>
        <taxon>Ecdysozoa</taxon>
        <taxon>Arthropoda</taxon>
        <taxon>Hexapoda</taxon>
        <taxon>Insecta</taxon>
        <taxon>Pterygota</taxon>
        <taxon>Neoptera</taxon>
        <taxon>Endopterygota</taxon>
        <taxon>Lepidoptera</taxon>
        <taxon>Glossata</taxon>
        <taxon>Ditrysia</taxon>
        <taxon>Tineoidea</taxon>
        <taxon>Psychidae</taxon>
        <taxon>Oiketicinae</taxon>
        <taxon>Eumeta</taxon>
    </lineage>
</organism>
<accession>A0A4C1ZLR4</accession>
<keyword evidence="2" id="KW-1185">Reference proteome</keyword>
<protein>
    <submittedName>
        <fullName evidence="1">Uncharacterized protein</fullName>
    </submittedName>
</protein>
<dbReference type="Proteomes" id="UP000299102">
    <property type="component" value="Unassembled WGS sequence"/>
</dbReference>
<reference evidence="1 2" key="1">
    <citation type="journal article" date="2019" name="Commun. Biol.">
        <title>The bagworm genome reveals a unique fibroin gene that provides high tensile strength.</title>
        <authorList>
            <person name="Kono N."/>
            <person name="Nakamura H."/>
            <person name="Ohtoshi R."/>
            <person name="Tomita M."/>
            <person name="Numata K."/>
            <person name="Arakawa K."/>
        </authorList>
    </citation>
    <scope>NUCLEOTIDE SEQUENCE [LARGE SCALE GENOMIC DNA]</scope>
</reference>
<evidence type="ECO:0000313" key="2">
    <source>
        <dbReference type="Proteomes" id="UP000299102"/>
    </source>
</evidence>
<name>A0A4C1ZLR4_EUMVA</name>
<sequence length="122" mass="13778">MLVTYGPTDVTKLCVPFLPFRFGTLKICHMNVCELPQLHYEAVANWHRLAALRFSSEEFSYKNVNIKRLLNLDIPNLGSAGIRFPSAGIYYRPIGEDPCSAAVEEDYFVEDTCSTPSIKTSR</sequence>
<comment type="caution">
    <text evidence="1">The sequence shown here is derived from an EMBL/GenBank/DDBJ whole genome shotgun (WGS) entry which is preliminary data.</text>
</comment>
<evidence type="ECO:0000313" key="1">
    <source>
        <dbReference type="EMBL" id="GBP88153.1"/>
    </source>
</evidence>
<dbReference type="AlphaFoldDB" id="A0A4C1ZLR4"/>
<proteinExistence type="predicted"/>
<gene>
    <name evidence="1" type="ORF">EVAR_24967_1</name>
</gene>
<dbReference type="EMBL" id="BGZK01001910">
    <property type="protein sequence ID" value="GBP88153.1"/>
    <property type="molecule type" value="Genomic_DNA"/>
</dbReference>